<gene>
    <name evidence="2" type="ORF">MKW98_027473</name>
</gene>
<name>A0AAD4RW40_9MAGN</name>
<evidence type="ECO:0000313" key="2">
    <source>
        <dbReference type="EMBL" id="KAI3835561.1"/>
    </source>
</evidence>
<dbReference type="PANTHER" id="PTHR33698:SF1">
    <property type="entry name" value="NUCLEAR TRANSPORT FACTOR 2 (NTF2) FAMILY PROTEIN"/>
    <property type="match status" value="1"/>
</dbReference>
<feature type="domain" description="SnoaL-like" evidence="1">
    <location>
        <begin position="86"/>
        <end position="180"/>
    </location>
</feature>
<protein>
    <recommendedName>
        <fullName evidence="1">SnoaL-like domain-containing protein</fullName>
    </recommendedName>
</protein>
<organism evidence="2 3">
    <name type="scientific">Papaver atlanticum</name>
    <dbReference type="NCBI Taxonomy" id="357466"/>
    <lineage>
        <taxon>Eukaryota</taxon>
        <taxon>Viridiplantae</taxon>
        <taxon>Streptophyta</taxon>
        <taxon>Embryophyta</taxon>
        <taxon>Tracheophyta</taxon>
        <taxon>Spermatophyta</taxon>
        <taxon>Magnoliopsida</taxon>
        <taxon>Ranunculales</taxon>
        <taxon>Papaveraceae</taxon>
        <taxon>Papaveroideae</taxon>
        <taxon>Papaver</taxon>
    </lineage>
</organism>
<dbReference type="InterPro" id="IPR032710">
    <property type="entry name" value="NTF2-like_dom_sf"/>
</dbReference>
<dbReference type="Proteomes" id="UP001202328">
    <property type="component" value="Unassembled WGS sequence"/>
</dbReference>
<keyword evidence="3" id="KW-1185">Reference proteome</keyword>
<dbReference type="SUPFAM" id="SSF54427">
    <property type="entry name" value="NTF2-like"/>
    <property type="match status" value="1"/>
</dbReference>
<dbReference type="PANTHER" id="PTHR33698">
    <property type="entry name" value="NUCLEAR TRANSPORT FACTOR 2 (NTF2)-LIKE PROTEIN"/>
    <property type="match status" value="1"/>
</dbReference>
<dbReference type="AlphaFoldDB" id="A0AAD4RW40"/>
<dbReference type="Gene3D" id="3.10.450.50">
    <property type="match status" value="1"/>
</dbReference>
<dbReference type="Pfam" id="PF12680">
    <property type="entry name" value="SnoaL_2"/>
    <property type="match status" value="1"/>
</dbReference>
<dbReference type="InterPro" id="IPR037401">
    <property type="entry name" value="SnoaL-like"/>
</dbReference>
<proteinExistence type="predicted"/>
<reference evidence="2" key="1">
    <citation type="submission" date="2022-04" db="EMBL/GenBank/DDBJ databases">
        <title>A functionally conserved STORR gene fusion in Papaver species that diverged 16.8 million years ago.</title>
        <authorList>
            <person name="Catania T."/>
        </authorList>
    </citation>
    <scope>NUCLEOTIDE SEQUENCE</scope>
    <source>
        <strain evidence="2">S-188037</strain>
    </source>
</reference>
<accession>A0AAD4RW40</accession>
<sequence>MATCGFPLLSFSSSFNQSRLKINGKLHPKSPSIIWQGHVNTHGKEKRPQLERKIVRSRVSTKNWGIMSLGRTTNFQPSPASPSDTIQQFYKCINIGGWRNLADFMAKDCIFEDYTFFVPFEGEKEIMQFFAQLTEAMGKNVKFATEHICRGDDSTIATMWHLEWNNIQIPFTRGCSFFECIRQENRFLIKHARIINESPLKPGAMALTLLKLVTSLFDEFPQATEKFLKKPYAVLQFLLRIYKLFVEPFIRPVLVFYIKLWKFLARLVSYALNVLFSISRIFR</sequence>
<evidence type="ECO:0000313" key="3">
    <source>
        <dbReference type="Proteomes" id="UP001202328"/>
    </source>
</evidence>
<evidence type="ECO:0000259" key="1">
    <source>
        <dbReference type="Pfam" id="PF12680"/>
    </source>
</evidence>
<dbReference type="EMBL" id="JAJJMB010017748">
    <property type="protein sequence ID" value="KAI3835561.1"/>
    <property type="molecule type" value="Genomic_DNA"/>
</dbReference>
<comment type="caution">
    <text evidence="2">The sequence shown here is derived from an EMBL/GenBank/DDBJ whole genome shotgun (WGS) entry which is preliminary data.</text>
</comment>